<sequence>MNTFSMAVKNLKKNLSFYSLYLVSAAFVITVFFAFTSFSVNTVMLEKISTDGRVETMCHTISLFLMVFVVFYMAYSNRFFLRRRTKELGIYALLGYRKADILSLLTFENLLICFGAYILGMSAGGLVHKGIVCFINHLLHLGIDTSRIPFWNFSAVSRTTLFVSAVVLVLSLSNARFLYKTTLMNLVRFEKSAEKKMRLRRFPALLGFLMITGGYILALNILRGNCSLWIRAGFYQTGLLTLFLVVCGTVLFIASFLPYMMERSKKQKRRFYTGTNIITTPNFIYRIRSNARTLIMLTLLSAAVLTISSVMALTLYYPAAAVSRIAPSEIEFRIEKDGQIKAIEQILKKYVPDTQDITLTRTDIYNVTSDSENLPAEYYLGSAQNEADQKTLLREAGFECISYSQYAELLEAQGKKSAPDQPGALSDDECILIKYLPDEDNQSEKGDQYVLQTGNREKTVTVKAVSLDNAISFANSIGTLVISDSLYSEISQHQTPSASIVSLNGRPLENNEELYQALSDYLDGSPYLQGNSHRVNELMYLNSSTFLLIGFLVALFFIAVGSILYFNNLSAVIDSRADYEILGKMGYRTSQIRRIIRKQTLTFFGIPFILGLLDCIFATIVYKIGLMQNILGNSPSQYVPVIIAVLLTALIYGIYYFLTVRSCYKAAKICYNT</sequence>
<dbReference type="Proteomes" id="UP001305815">
    <property type="component" value="Chromosome"/>
</dbReference>
<evidence type="ECO:0000256" key="4">
    <source>
        <dbReference type="ARBA" id="ARBA00022989"/>
    </source>
</evidence>
<feature type="transmembrane region" description="Helical" evidence="6">
    <location>
        <begin position="294"/>
        <end position="317"/>
    </location>
</feature>
<feature type="transmembrane region" description="Helical" evidence="6">
    <location>
        <begin position="159"/>
        <end position="179"/>
    </location>
</feature>
<feature type="transmembrane region" description="Helical" evidence="6">
    <location>
        <begin position="546"/>
        <end position="566"/>
    </location>
</feature>
<evidence type="ECO:0000256" key="1">
    <source>
        <dbReference type="ARBA" id="ARBA00004651"/>
    </source>
</evidence>
<evidence type="ECO:0000313" key="8">
    <source>
        <dbReference type="EMBL" id="BDZ78655.1"/>
    </source>
</evidence>
<keyword evidence="2 6" id="KW-1003">Cell membrane</keyword>
<feature type="transmembrane region" description="Helical" evidence="6">
    <location>
        <begin position="234"/>
        <end position="260"/>
    </location>
</feature>
<evidence type="ECO:0000259" key="7">
    <source>
        <dbReference type="Pfam" id="PF02687"/>
    </source>
</evidence>
<comment type="subcellular location">
    <subcellularLocation>
        <location evidence="1 6">Cell membrane</location>
        <topology evidence="1 6">Multi-pass membrane protein</topology>
    </subcellularLocation>
</comment>
<feature type="transmembrane region" description="Helical" evidence="6">
    <location>
        <begin position="199"/>
        <end position="222"/>
    </location>
</feature>
<comment type="similarity">
    <text evidence="6">Belongs to the ABC-4 integral membrane protein family.</text>
</comment>
<evidence type="ECO:0000256" key="5">
    <source>
        <dbReference type="ARBA" id="ARBA00023136"/>
    </source>
</evidence>
<keyword evidence="3 6" id="KW-0812">Transmembrane</keyword>
<feature type="transmembrane region" description="Helical" evidence="6">
    <location>
        <begin position="637"/>
        <end position="658"/>
    </location>
</feature>
<gene>
    <name evidence="8" type="primary">salY</name>
    <name evidence="8" type="ORF">Lac1_28380</name>
</gene>
<feature type="domain" description="ABC3 transporter permease C-terminal" evidence="7">
    <location>
        <begin position="61"/>
        <end position="177"/>
    </location>
</feature>
<organism evidence="8 9">
    <name type="scientific">Claveliimonas bilis</name>
    <dbReference type="NCBI Taxonomy" id="3028070"/>
    <lineage>
        <taxon>Bacteria</taxon>
        <taxon>Bacillati</taxon>
        <taxon>Bacillota</taxon>
        <taxon>Clostridia</taxon>
        <taxon>Lachnospirales</taxon>
        <taxon>Lachnospiraceae</taxon>
        <taxon>Claveliimonas</taxon>
    </lineage>
</organism>
<dbReference type="InterPro" id="IPR027022">
    <property type="entry name" value="ABC_permease_BceB-typ"/>
</dbReference>
<feature type="transmembrane region" description="Helical" evidence="6">
    <location>
        <begin position="601"/>
        <end position="625"/>
    </location>
</feature>
<proteinExistence type="inferred from homology"/>
<keyword evidence="9" id="KW-1185">Reference proteome</keyword>
<evidence type="ECO:0000256" key="6">
    <source>
        <dbReference type="PIRNR" id="PIRNR018968"/>
    </source>
</evidence>
<feature type="transmembrane region" description="Helical" evidence="6">
    <location>
        <begin position="101"/>
        <end position="120"/>
    </location>
</feature>
<keyword evidence="6" id="KW-0813">Transport</keyword>
<feature type="transmembrane region" description="Helical" evidence="6">
    <location>
        <begin position="20"/>
        <end position="40"/>
    </location>
</feature>
<dbReference type="InterPro" id="IPR003838">
    <property type="entry name" value="ABC3_permease_C"/>
</dbReference>
<dbReference type="InterPro" id="IPR052536">
    <property type="entry name" value="ABC-4_Integral_Memb_Prot"/>
</dbReference>
<dbReference type="PANTHER" id="PTHR46795">
    <property type="entry name" value="ABC TRANSPORTER PERMEASE-RELATED-RELATED"/>
    <property type="match status" value="1"/>
</dbReference>
<dbReference type="RefSeq" id="WP_316265726.1">
    <property type="nucleotide sequence ID" value="NZ_AP027742.1"/>
</dbReference>
<evidence type="ECO:0000256" key="3">
    <source>
        <dbReference type="ARBA" id="ARBA00022692"/>
    </source>
</evidence>
<evidence type="ECO:0000313" key="9">
    <source>
        <dbReference type="Proteomes" id="UP001305815"/>
    </source>
</evidence>
<dbReference type="PANTHER" id="PTHR46795:SF3">
    <property type="entry name" value="ABC TRANSPORTER PERMEASE"/>
    <property type="match status" value="1"/>
</dbReference>
<accession>A0ABN6Z6B7</accession>
<protein>
    <submittedName>
        <fullName evidence="8">ABC transporter permease</fullName>
    </submittedName>
</protein>
<reference evidence="9" key="1">
    <citation type="journal article" date="2023" name="Int. J. Syst. Evol. Microbiol.">
        <title>Claveliimonas bilis gen. nov., sp. nov., deoxycholic acid-producing bacteria isolated from human faeces, and reclassification of Sellimonas monacensis Zenner et al. 2021 as Claveliimonas monacensis comb. nov.</title>
        <authorList>
            <person name="Hisatomi A."/>
            <person name="Kastawa N.W.E.P.G."/>
            <person name="Song I."/>
            <person name="Ohkuma M."/>
            <person name="Fukiya S."/>
            <person name="Sakamoto M."/>
        </authorList>
    </citation>
    <scope>NUCLEOTIDE SEQUENCE [LARGE SCALE GENOMIC DNA]</scope>
    <source>
        <strain evidence="9">12BBH14</strain>
    </source>
</reference>
<evidence type="ECO:0000256" key="2">
    <source>
        <dbReference type="ARBA" id="ARBA00022475"/>
    </source>
</evidence>
<name>A0ABN6Z6B7_9FIRM</name>
<keyword evidence="5 6" id="KW-0472">Membrane</keyword>
<feature type="transmembrane region" description="Helical" evidence="6">
    <location>
        <begin position="60"/>
        <end position="80"/>
    </location>
</feature>
<keyword evidence="4 6" id="KW-1133">Transmembrane helix</keyword>
<dbReference type="EMBL" id="AP027742">
    <property type="protein sequence ID" value="BDZ78655.1"/>
    <property type="molecule type" value="Genomic_DNA"/>
</dbReference>
<dbReference type="Pfam" id="PF02687">
    <property type="entry name" value="FtsX"/>
    <property type="match status" value="1"/>
</dbReference>
<dbReference type="PIRSF" id="PIRSF018968">
    <property type="entry name" value="ABC_permease_BceB"/>
    <property type="match status" value="1"/>
</dbReference>